<dbReference type="Gene3D" id="3.40.50.300">
    <property type="entry name" value="P-loop containing nucleotide triphosphate hydrolases"/>
    <property type="match status" value="1"/>
</dbReference>
<dbReference type="EMBL" id="JADBEL010000001">
    <property type="protein sequence ID" value="MBE1553204.1"/>
    <property type="molecule type" value="Genomic_DNA"/>
</dbReference>
<dbReference type="PANTHER" id="PTHR37291">
    <property type="entry name" value="5-METHYLCYTOSINE-SPECIFIC RESTRICTION ENZYME B"/>
    <property type="match status" value="1"/>
</dbReference>
<dbReference type="AlphaFoldDB" id="A0A927MED4"/>
<dbReference type="Pfam" id="PF07728">
    <property type="entry name" value="AAA_5"/>
    <property type="match status" value="1"/>
</dbReference>
<name>A0A927MED4_9BACL</name>
<proteinExistence type="predicted"/>
<evidence type="ECO:0000259" key="1">
    <source>
        <dbReference type="Pfam" id="PF07728"/>
    </source>
</evidence>
<dbReference type="InterPro" id="IPR052934">
    <property type="entry name" value="Methyl-DNA_Rec/Restrict_Enz"/>
</dbReference>
<keyword evidence="3" id="KW-1185">Reference proteome</keyword>
<dbReference type="PANTHER" id="PTHR37291:SF1">
    <property type="entry name" value="TYPE IV METHYL-DIRECTED RESTRICTION ENZYME ECOKMCRB SUBUNIT"/>
    <property type="match status" value="1"/>
</dbReference>
<comment type="caution">
    <text evidence="2">The sequence shown here is derived from an EMBL/GenBank/DDBJ whole genome shotgun (WGS) entry which is preliminary data.</text>
</comment>
<dbReference type="InterPro" id="IPR027417">
    <property type="entry name" value="P-loop_NTPase"/>
</dbReference>
<organism evidence="2 3">
    <name type="scientific">Sporosarcina limicola</name>
    <dbReference type="NCBI Taxonomy" id="34101"/>
    <lineage>
        <taxon>Bacteria</taxon>
        <taxon>Bacillati</taxon>
        <taxon>Bacillota</taxon>
        <taxon>Bacilli</taxon>
        <taxon>Bacillales</taxon>
        <taxon>Caryophanaceae</taxon>
        <taxon>Sporosarcina</taxon>
    </lineage>
</organism>
<accession>A0A927MED4</accession>
<gene>
    <name evidence="2" type="ORF">H4683_000273</name>
</gene>
<dbReference type="GO" id="GO:0005524">
    <property type="term" value="F:ATP binding"/>
    <property type="evidence" value="ECO:0007669"/>
    <property type="project" value="InterPro"/>
</dbReference>
<sequence length="587" mass="67539">MNGEKFRQWMDRNLNSKEITRKKYFDAIKIVSNEMAGWGLDEVDIYSLNDPTYIDKVMLNSDFIEKNKRGNQMYSAALNHYKKYLASEGSEVAIATDVDDVILIKINQSYYEGISSEKLYEVTSISWKISAKKLETQDIKYYCAVYNNEIIDVYLLTGYKPDMRPEREGRFILEGELASETIREKLIALDVQSIHKGSGNPVKYTMLETLLNLKEHGELPLEPEIKPLEILEGIELIEHIHSYITSQGFNYSLINIKNFYLSLRSKPFVIISGISGTGKTKIVQLFAESVGATEENERFKLIPVRPDWSDGSELLGYTDIKGEFQKGPLTEMVEHAMKYSTLPHFVLLDEMNLARVEYYFSDVLSVMESRRRNRDEIISSYLLDEKATGVPLRLPENLFIIGTVNMDETTHPFSKKVLDRANTIEFNEIYLENFDYLEEQEEVEAQQFLNEQLAANYISLKDVYDTHSTLISKVSSRLVAINKILEPLNAHVGYRVRDEICFYMIHNAEAGLLDENEAFDFCIMQKILPRITGGDGRVETLLNDLLEWLTDRSYDIAISGNYPRSAKKVTEMLGRYHADGFTSFWIS</sequence>
<dbReference type="RefSeq" id="WP_225941807.1">
    <property type="nucleotide sequence ID" value="NZ_JADBEL010000001.1"/>
</dbReference>
<dbReference type="InterPro" id="IPR011704">
    <property type="entry name" value="ATPase_dyneun-rel_AAA"/>
</dbReference>
<protein>
    <recommendedName>
        <fullName evidence="1">ATPase dynein-related AAA domain-containing protein</fullName>
    </recommendedName>
</protein>
<evidence type="ECO:0000313" key="3">
    <source>
        <dbReference type="Proteomes" id="UP000658225"/>
    </source>
</evidence>
<dbReference type="SUPFAM" id="SSF52540">
    <property type="entry name" value="P-loop containing nucleoside triphosphate hydrolases"/>
    <property type="match status" value="1"/>
</dbReference>
<feature type="domain" description="ATPase dynein-related AAA" evidence="1">
    <location>
        <begin position="269"/>
        <end position="376"/>
    </location>
</feature>
<dbReference type="Proteomes" id="UP000658225">
    <property type="component" value="Unassembled WGS sequence"/>
</dbReference>
<dbReference type="GO" id="GO:0016887">
    <property type="term" value="F:ATP hydrolysis activity"/>
    <property type="evidence" value="ECO:0007669"/>
    <property type="project" value="InterPro"/>
</dbReference>
<reference evidence="2" key="1">
    <citation type="submission" date="2020-10" db="EMBL/GenBank/DDBJ databases">
        <title>Genomic Encyclopedia of Type Strains, Phase IV (KMG-IV): sequencing the most valuable type-strain genomes for metagenomic binning, comparative biology and taxonomic classification.</title>
        <authorList>
            <person name="Goeker M."/>
        </authorList>
    </citation>
    <scope>NUCLEOTIDE SEQUENCE</scope>
    <source>
        <strain evidence="2">DSM 13886</strain>
    </source>
</reference>
<evidence type="ECO:0000313" key="2">
    <source>
        <dbReference type="EMBL" id="MBE1553204.1"/>
    </source>
</evidence>